<organism evidence="3 4">
    <name type="scientific">Aneurinibacillus aneurinilyticus ATCC 12856</name>
    <dbReference type="NCBI Taxonomy" id="649747"/>
    <lineage>
        <taxon>Bacteria</taxon>
        <taxon>Bacillati</taxon>
        <taxon>Bacillota</taxon>
        <taxon>Bacilli</taxon>
        <taxon>Bacillales</taxon>
        <taxon>Paenibacillaceae</taxon>
        <taxon>Aneurinibacillus group</taxon>
        <taxon>Aneurinibacillus</taxon>
    </lineage>
</organism>
<keyword evidence="1" id="KW-0175">Coiled coil</keyword>
<dbReference type="HOGENOM" id="CLU_722887_0_0_9"/>
<name>U1Y8P0_ANEAE</name>
<dbReference type="EMBL" id="AWSJ01000287">
    <property type="protein sequence ID" value="ERI07201.1"/>
    <property type="molecule type" value="Genomic_DNA"/>
</dbReference>
<comment type="caution">
    <text evidence="3">The sequence shown here is derived from an EMBL/GenBank/DDBJ whole genome shotgun (WGS) entry which is preliminary data.</text>
</comment>
<evidence type="ECO:0000256" key="1">
    <source>
        <dbReference type="SAM" id="Coils"/>
    </source>
</evidence>
<dbReference type="AlphaFoldDB" id="U1Y8P0"/>
<dbReference type="Proteomes" id="UP000016511">
    <property type="component" value="Unassembled WGS sequence"/>
</dbReference>
<dbReference type="RefSeq" id="WP_021624088.1">
    <property type="nucleotide sequence ID" value="NZ_KE952892.1"/>
</dbReference>
<sequence>MAWYYGTFACGHEGRTNIIGPIKDREWKAERAFAKTCSDCYKKLSEELREQENKEAAERAKEMNLPELAGTEKQVAWANTIRQKLIEAFDDTIEKMNDEDSYKARLIKRRIGVSIDEVIKIREFIIRNRSQAKYYIDNRYNTIEEYIEAELQKISAVIDEEDRLVEEAKAENTVYPENRITDAVVEIIVQTDKISIVFEKNEEFRSIVKSLGYKWDDRWVKKITETTGTAEERAAELGNKLLNAGFPICIFDENIRERAVNGTYKPECKRWIYHRKDTNYLAINWTDRSDIYEKARSLPGSKWDNPSVLVRVEHFEEIEDFASLYGFKFTKAAQNLIEQQKERLEKAVVVKPTKSKEHDRKDGLSDILQSSDDVLPDLIEED</sequence>
<dbReference type="STRING" id="649747.HMPREF0083_04672"/>
<gene>
    <name evidence="3" type="ORF">HMPREF0083_04672</name>
</gene>
<dbReference type="PATRIC" id="fig|649747.3.peg.4204"/>
<keyword evidence="4" id="KW-1185">Reference proteome</keyword>
<proteinExistence type="predicted"/>
<dbReference type="eggNOG" id="ENOG50339ND">
    <property type="taxonomic scope" value="Bacteria"/>
</dbReference>
<evidence type="ECO:0000313" key="4">
    <source>
        <dbReference type="Proteomes" id="UP000016511"/>
    </source>
</evidence>
<feature type="coiled-coil region" evidence="1">
    <location>
        <begin position="34"/>
        <end position="61"/>
    </location>
</feature>
<protein>
    <submittedName>
        <fullName evidence="3">Uncharacterized protein</fullName>
    </submittedName>
</protein>
<accession>U1Y8P0</accession>
<evidence type="ECO:0000313" key="3">
    <source>
        <dbReference type="EMBL" id="ERI07201.1"/>
    </source>
</evidence>
<feature type="compositionally biased region" description="Basic and acidic residues" evidence="2">
    <location>
        <begin position="350"/>
        <end position="364"/>
    </location>
</feature>
<reference evidence="3 4" key="1">
    <citation type="submission" date="2013-08" db="EMBL/GenBank/DDBJ databases">
        <authorList>
            <person name="Weinstock G."/>
            <person name="Sodergren E."/>
            <person name="Wylie T."/>
            <person name="Fulton L."/>
            <person name="Fulton R."/>
            <person name="Fronick C."/>
            <person name="O'Laughlin M."/>
            <person name="Godfrey J."/>
            <person name="Miner T."/>
            <person name="Herter B."/>
            <person name="Appelbaum E."/>
            <person name="Cordes M."/>
            <person name="Lek S."/>
            <person name="Wollam A."/>
            <person name="Pepin K.H."/>
            <person name="Palsikar V.B."/>
            <person name="Mitreva M."/>
            <person name="Wilson R.K."/>
        </authorList>
    </citation>
    <scope>NUCLEOTIDE SEQUENCE [LARGE SCALE GENOMIC DNA]</scope>
    <source>
        <strain evidence="3 4">ATCC 12856</strain>
    </source>
</reference>
<feature type="region of interest" description="Disordered" evidence="2">
    <location>
        <begin position="350"/>
        <end position="382"/>
    </location>
</feature>
<evidence type="ECO:0000256" key="2">
    <source>
        <dbReference type="SAM" id="MobiDB-lite"/>
    </source>
</evidence>
<dbReference type="GeneID" id="92841977"/>